<gene>
    <name evidence="1" type="primary">ORF17586</name>
</gene>
<dbReference type="AlphaFoldDB" id="A0A0B6YA04"/>
<reference evidence="1" key="1">
    <citation type="submission" date="2014-12" db="EMBL/GenBank/DDBJ databases">
        <title>Insight into the proteome of Arion vulgaris.</title>
        <authorList>
            <person name="Aradska J."/>
            <person name="Bulat T."/>
            <person name="Smidak R."/>
            <person name="Sarate P."/>
            <person name="Gangsoo J."/>
            <person name="Sialana F."/>
            <person name="Bilban M."/>
            <person name="Lubec G."/>
        </authorList>
    </citation>
    <scope>NUCLEOTIDE SEQUENCE</scope>
    <source>
        <tissue evidence="1">Skin</tissue>
    </source>
</reference>
<dbReference type="EMBL" id="HACG01005791">
    <property type="protein sequence ID" value="CEK52656.1"/>
    <property type="molecule type" value="Transcribed_RNA"/>
</dbReference>
<evidence type="ECO:0000313" key="1">
    <source>
        <dbReference type="EMBL" id="CEK52656.1"/>
    </source>
</evidence>
<name>A0A0B6YA04_9EUPU</name>
<sequence>QGAMQGPPQCPQNAMQDPQSAIQCPQSQIKLEKYTISSSVCPFQQLCPLQTYSK</sequence>
<organism evidence="1">
    <name type="scientific">Arion vulgaris</name>
    <dbReference type="NCBI Taxonomy" id="1028688"/>
    <lineage>
        <taxon>Eukaryota</taxon>
        <taxon>Metazoa</taxon>
        <taxon>Spiralia</taxon>
        <taxon>Lophotrochozoa</taxon>
        <taxon>Mollusca</taxon>
        <taxon>Gastropoda</taxon>
        <taxon>Heterobranchia</taxon>
        <taxon>Euthyneura</taxon>
        <taxon>Panpulmonata</taxon>
        <taxon>Eupulmonata</taxon>
        <taxon>Stylommatophora</taxon>
        <taxon>Helicina</taxon>
        <taxon>Arionoidea</taxon>
        <taxon>Arionidae</taxon>
        <taxon>Arion</taxon>
    </lineage>
</organism>
<protein>
    <submittedName>
        <fullName evidence="1">Uncharacterized protein</fullName>
    </submittedName>
</protein>
<feature type="non-terminal residue" evidence="1">
    <location>
        <position position="1"/>
    </location>
</feature>
<proteinExistence type="predicted"/>
<accession>A0A0B6YA04</accession>